<reference evidence="2 3" key="1">
    <citation type="journal article" date="2023" name="Nucleic Acids Res.">
        <title>The hologenome of Daphnia magna reveals possible DNA methylation and microbiome-mediated evolution of the host genome.</title>
        <authorList>
            <person name="Chaturvedi A."/>
            <person name="Li X."/>
            <person name="Dhandapani V."/>
            <person name="Marshall H."/>
            <person name="Kissane S."/>
            <person name="Cuenca-Cambronero M."/>
            <person name="Asole G."/>
            <person name="Calvet F."/>
            <person name="Ruiz-Romero M."/>
            <person name="Marangio P."/>
            <person name="Guigo R."/>
            <person name="Rago D."/>
            <person name="Mirbahai L."/>
            <person name="Eastwood N."/>
            <person name="Colbourne J.K."/>
            <person name="Zhou J."/>
            <person name="Mallon E."/>
            <person name="Orsini L."/>
        </authorList>
    </citation>
    <scope>NUCLEOTIDE SEQUENCE [LARGE SCALE GENOMIC DNA]</scope>
    <source>
        <strain evidence="2">LRV0_1</strain>
    </source>
</reference>
<comment type="similarity">
    <text evidence="1">Belongs to the DNA mismatch repair MutL/HexB family.</text>
</comment>
<comment type="caution">
    <text evidence="2">The sequence shown here is derived from an EMBL/GenBank/DDBJ whole genome shotgun (WGS) entry which is preliminary data.</text>
</comment>
<protein>
    <submittedName>
        <fullName evidence="2">Uncharacterized protein</fullName>
    </submittedName>
</protein>
<organism evidence="2 3">
    <name type="scientific">Daphnia magna</name>
    <dbReference type="NCBI Taxonomy" id="35525"/>
    <lineage>
        <taxon>Eukaryota</taxon>
        <taxon>Metazoa</taxon>
        <taxon>Ecdysozoa</taxon>
        <taxon>Arthropoda</taxon>
        <taxon>Crustacea</taxon>
        <taxon>Branchiopoda</taxon>
        <taxon>Diplostraca</taxon>
        <taxon>Cladocera</taxon>
        <taxon>Anomopoda</taxon>
        <taxon>Daphniidae</taxon>
        <taxon>Daphnia</taxon>
    </lineage>
</organism>
<accession>A0ABR0AHE1</accession>
<dbReference type="PROSITE" id="PS00058">
    <property type="entry name" value="DNA_MISMATCH_REPAIR_1"/>
    <property type="match status" value="1"/>
</dbReference>
<evidence type="ECO:0000313" key="2">
    <source>
        <dbReference type="EMBL" id="KAK4024403.1"/>
    </source>
</evidence>
<dbReference type="Proteomes" id="UP001234178">
    <property type="component" value="Unassembled WGS sequence"/>
</dbReference>
<dbReference type="PANTHER" id="PTHR10073">
    <property type="entry name" value="DNA MISMATCH REPAIR PROTEIN MLH, PMS, MUTL"/>
    <property type="match status" value="1"/>
</dbReference>
<dbReference type="InterPro" id="IPR038973">
    <property type="entry name" value="MutL/Mlh/Pms-like"/>
</dbReference>
<gene>
    <name evidence="2" type="ORF">OUZ56_009825</name>
</gene>
<evidence type="ECO:0000313" key="3">
    <source>
        <dbReference type="Proteomes" id="UP001234178"/>
    </source>
</evidence>
<dbReference type="Gene3D" id="3.30.565.10">
    <property type="entry name" value="Histidine kinase-like ATPase, C-terminal domain"/>
    <property type="match status" value="1"/>
</dbReference>
<dbReference type="InterPro" id="IPR014762">
    <property type="entry name" value="DNA_mismatch_repair_CS"/>
</dbReference>
<sequence length="127" mass="13553">MVWQLSNGIIIKIASAANGGIIKPIDHSTVHQICSGQVVLTVAVAVKGLVENSLDSWATAVEVRPKEFGSDSVVVTDDGSGISPSNFENLCLKHYTSKIEEFEDLLNVQTFGFRGEALSSLCALKCS</sequence>
<name>A0ABR0AHE1_9CRUS</name>
<proteinExistence type="inferred from homology"/>
<dbReference type="SUPFAM" id="SSF55874">
    <property type="entry name" value="ATPase domain of HSP90 chaperone/DNA topoisomerase II/histidine kinase"/>
    <property type="match status" value="1"/>
</dbReference>
<dbReference type="InterPro" id="IPR036890">
    <property type="entry name" value="HATPase_C_sf"/>
</dbReference>
<dbReference type="EMBL" id="JAOYFB010000037">
    <property type="protein sequence ID" value="KAK4024403.1"/>
    <property type="molecule type" value="Genomic_DNA"/>
</dbReference>
<dbReference type="Pfam" id="PF13589">
    <property type="entry name" value="HATPase_c_3"/>
    <property type="match status" value="1"/>
</dbReference>
<evidence type="ECO:0000256" key="1">
    <source>
        <dbReference type="ARBA" id="ARBA00006082"/>
    </source>
</evidence>
<dbReference type="PANTHER" id="PTHR10073:SF52">
    <property type="entry name" value="MISMATCH REPAIR ENDONUCLEASE PMS2"/>
    <property type="match status" value="1"/>
</dbReference>
<keyword evidence="3" id="KW-1185">Reference proteome</keyword>